<keyword evidence="13" id="KW-1185">Reference proteome</keyword>
<dbReference type="STRING" id="431595.K3WZD4"/>
<sequence length="228" mass="25995">MAESAAFPAEFRSLEEDFVESKMAINNAVNEILHSDGTSSTASQLAQASVVEAQRCMKMMSIEVRGKPPMLRKAMQAKINLYRDELQGLQRDLERAQLMARETKANPRASYNQNAQYERITGNTNRLLRSSQRLESSQRIVAETEEIGISVLDTLAQQRESLLSAHEKVRETREVTGDARRILQRMTRRILTNRIVLYTVIALLLIAICFVIYHDFIKARNTVSDFVF</sequence>
<feature type="coiled-coil region" evidence="9">
    <location>
        <begin position="72"/>
        <end position="106"/>
    </location>
</feature>
<keyword evidence="6 10" id="KW-1133">Transmembrane helix</keyword>
<evidence type="ECO:0000256" key="10">
    <source>
        <dbReference type="SAM" id="Phobius"/>
    </source>
</evidence>
<reference evidence="13" key="1">
    <citation type="journal article" date="2010" name="Genome Biol.">
        <title>Genome sequence of the necrotrophic plant pathogen Pythium ultimum reveals original pathogenicity mechanisms and effector repertoire.</title>
        <authorList>
            <person name="Levesque C.A."/>
            <person name="Brouwer H."/>
            <person name="Cano L."/>
            <person name="Hamilton J.P."/>
            <person name="Holt C."/>
            <person name="Huitema E."/>
            <person name="Raffaele S."/>
            <person name="Robideau G.P."/>
            <person name="Thines M."/>
            <person name="Win J."/>
            <person name="Zerillo M.M."/>
            <person name="Beakes G.W."/>
            <person name="Boore J.L."/>
            <person name="Busam D."/>
            <person name="Dumas B."/>
            <person name="Ferriera S."/>
            <person name="Fuerstenberg S.I."/>
            <person name="Gachon C.M."/>
            <person name="Gaulin E."/>
            <person name="Govers F."/>
            <person name="Grenville-Briggs L."/>
            <person name="Horner N."/>
            <person name="Hostetler J."/>
            <person name="Jiang R.H."/>
            <person name="Johnson J."/>
            <person name="Krajaejun T."/>
            <person name="Lin H."/>
            <person name="Meijer H.J."/>
            <person name="Moore B."/>
            <person name="Morris P."/>
            <person name="Phuntmart V."/>
            <person name="Puiu D."/>
            <person name="Shetty J."/>
            <person name="Stajich J.E."/>
            <person name="Tripathy S."/>
            <person name="Wawra S."/>
            <person name="van West P."/>
            <person name="Whitty B.R."/>
            <person name="Coutinho P.M."/>
            <person name="Henrissat B."/>
            <person name="Martin F."/>
            <person name="Thomas P.D."/>
            <person name="Tyler B.M."/>
            <person name="De Vries R.P."/>
            <person name="Kamoun S."/>
            <person name="Yandell M."/>
            <person name="Tisserat N."/>
            <person name="Buell C.R."/>
        </authorList>
    </citation>
    <scope>NUCLEOTIDE SEQUENCE</scope>
    <source>
        <strain evidence="13">DAOM:BR144</strain>
    </source>
</reference>
<feature type="domain" description="Vesicle transport v-SNARE N-terminal" evidence="11">
    <location>
        <begin position="10"/>
        <end position="96"/>
    </location>
</feature>
<dbReference type="GO" id="GO:0012507">
    <property type="term" value="C:ER to Golgi transport vesicle membrane"/>
    <property type="evidence" value="ECO:0007669"/>
    <property type="project" value="TreeGrafter"/>
</dbReference>
<evidence type="ECO:0000256" key="9">
    <source>
        <dbReference type="SAM" id="Coils"/>
    </source>
</evidence>
<organism evidence="12 13">
    <name type="scientific">Globisporangium ultimum (strain ATCC 200006 / CBS 805.95 / DAOM BR144)</name>
    <name type="common">Pythium ultimum</name>
    <dbReference type="NCBI Taxonomy" id="431595"/>
    <lineage>
        <taxon>Eukaryota</taxon>
        <taxon>Sar</taxon>
        <taxon>Stramenopiles</taxon>
        <taxon>Oomycota</taxon>
        <taxon>Peronosporomycetes</taxon>
        <taxon>Pythiales</taxon>
        <taxon>Pythiaceae</taxon>
        <taxon>Globisporangium</taxon>
    </lineage>
</organism>
<reference evidence="12" key="3">
    <citation type="submission" date="2015-02" db="UniProtKB">
        <authorList>
            <consortium name="EnsemblProtists"/>
        </authorList>
    </citation>
    <scope>IDENTIFICATION</scope>
    <source>
        <strain evidence="12">DAOM BR144</strain>
    </source>
</reference>
<dbReference type="InterPro" id="IPR010989">
    <property type="entry name" value="SNARE"/>
</dbReference>
<dbReference type="FunCoup" id="K3WZD4">
    <property type="interactions" value="146"/>
</dbReference>
<evidence type="ECO:0000256" key="5">
    <source>
        <dbReference type="ARBA" id="ARBA00022927"/>
    </source>
</evidence>
<evidence type="ECO:0000256" key="3">
    <source>
        <dbReference type="ARBA" id="ARBA00022448"/>
    </source>
</evidence>
<evidence type="ECO:0000256" key="6">
    <source>
        <dbReference type="ARBA" id="ARBA00022989"/>
    </source>
</evidence>
<dbReference type="Proteomes" id="UP000019132">
    <property type="component" value="Unassembled WGS sequence"/>
</dbReference>
<dbReference type="GO" id="GO:0005789">
    <property type="term" value="C:endoplasmic reticulum membrane"/>
    <property type="evidence" value="ECO:0007669"/>
    <property type="project" value="TreeGrafter"/>
</dbReference>
<dbReference type="VEuPathDB" id="FungiDB:PYU1_G010313"/>
<dbReference type="InterPro" id="IPR007705">
    <property type="entry name" value="Vesicle_trsprt_v-SNARE_N"/>
</dbReference>
<dbReference type="eggNOG" id="KOG1666">
    <property type="taxonomic scope" value="Eukaryota"/>
</dbReference>
<proteinExistence type="inferred from homology"/>
<dbReference type="EMBL" id="GL376602">
    <property type="status" value="NOT_ANNOTATED_CDS"/>
    <property type="molecule type" value="Genomic_DNA"/>
</dbReference>
<name>K3WZD4_GLOUD</name>
<dbReference type="AlphaFoldDB" id="K3WZD4"/>
<dbReference type="GO" id="GO:0005484">
    <property type="term" value="F:SNAP receptor activity"/>
    <property type="evidence" value="ECO:0007669"/>
    <property type="project" value="TreeGrafter"/>
</dbReference>
<dbReference type="FunFam" id="1.20.5.110:FF:000002">
    <property type="entry name" value="Vesicle transport through interaction with t-SNAREsB"/>
    <property type="match status" value="1"/>
</dbReference>
<dbReference type="Gene3D" id="1.20.5.110">
    <property type="match status" value="1"/>
</dbReference>
<dbReference type="Gene3D" id="1.20.58.400">
    <property type="entry name" value="t-snare proteins"/>
    <property type="match status" value="1"/>
</dbReference>
<evidence type="ECO:0000313" key="12">
    <source>
        <dbReference type="EnsemblProtists" id="PYU1_T010333"/>
    </source>
</evidence>
<dbReference type="GO" id="GO:0005794">
    <property type="term" value="C:Golgi apparatus"/>
    <property type="evidence" value="ECO:0007669"/>
    <property type="project" value="TreeGrafter"/>
</dbReference>
<keyword evidence="4 10" id="KW-0812">Transmembrane</keyword>
<dbReference type="EnsemblProtists" id="PYU1_T010333">
    <property type="protein sequence ID" value="PYU1_T010333"/>
    <property type="gene ID" value="PYU1_G010313"/>
</dbReference>
<evidence type="ECO:0000259" key="11">
    <source>
        <dbReference type="Pfam" id="PF05008"/>
    </source>
</evidence>
<keyword evidence="3" id="KW-0813">Transport</keyword>
<dbReference type="GO" id="GO:0006886">
    <property type="term" value="P:intracellular protein transport"/>
    <property type="evidence" value="ECO:0007669"/>
    <property type="project" value="InterPro"/>
</dbReference>
<dbReference type="HOGENOM" id="CLU_104832_0_0_1"/>
<evidence type="ECO:0000256" key="4">
    <source>
        <dbReference type="ARBA" id="ARBA00022692"/>
    </source>
</evidence>
<evidence type="ECO:0000256" key="2">
    <source>
        <dbReference type="ARBA" id="ARBA00006108"/>
    </source>
</evidence>
<dbReference type="Pfam" id="PF12352">
    <property type="entry name" value="V-SNARE_C"/>
    <property type="match status" value="1"/>
</dbReference>
<feature type="transmembrane region" description="Helical" evidence="10">
    <location>
        <begin position="195"/>
        <end position="213"/>
    </location>
</feature>
<dbReference type="Pfam" id="PF05008">
    <property type="entry name" value="V-SNARE"/>
    <property type="match status" value="1"/>
</dbReference>
<accession>K3WZD4</accession>
<evidence type="ECO:0000313" key="13">
    <source>
        <dbReference type="Proteomes" id="UP000019132"/>
    </source>
</evidence>
<dbReference type="SUPFAM" id="SSF47661">
    <property type="entry name" value="t-snare proteins"/>
    <property type="match status" value="1"/>
</dbReference>
<keyword evidence="7 9" id="KW-0175">Coiled coil</keyword>
<dbReference type="PANTHER" id="PTHR21230:SF26">
    <property type="entry name" value="VESICLE TRANSPORT THROUGH INTERACTION WITH T-SNARES HOMOLOG 1A"/>
    <property type="match status" value="1"/>
</dbReference>
<evidence type="ECO:0000256" key="8">
    <source>
        <dbReference type="ARBA" id="ARBA00023136"/>
    </source>
</evidence>
<dbReference type="GO" id="GO:0031201">
    <property type="term" value="C:SNARE complex"/>
    <property type="evidence" value="ECO:0007669"/>
    <property type="project" value="TreeGrafter"/>
</dbReference>
<keyword evidence="8 10" id="KW-0472">Membrane</keyword>
<dbReference type="GO" id="GO:0006906">
    <property type="term" value="P:vesicle fusion"/>
    <property type="evidence" value="ECO:0007669"/>
    <property type="project" value="TreeGrafter"/>
</dbReference>
<dbReference type="OMA" id="SKMRQHK"/>
<dbReference type="InParanoid" id="K3WZD4"/>
<comment type="subcellular location">
    <subcellularLocation>
        <location evidence="1">Membrane</location>
        <topology evidence="1">Single-pass type IV membrane protein</topology>
    </subcellularLocation>
</comment>
<evidence type="ECO:0000256" key="1">
    <source>
        <dbReference type="ARBA" id="ARBA00004211"/>
    </source>
</evidence>
<keyword evidence="5" id="KW-0653">Protein transport</keyword>
<protein>
    <recommendedName>
        <fullName evidence="11">Vesicle transport v-SNARE N-terminal domain-containing protein</fullName>
    </recommendedName>
</protein>
<dbReference type="SUPFAM" id="SSF58038">
    <property type="entry name" value="SNARE fusion complex"/>
    <property type="match status" value="1"/>
</dbReference>
<evidence type="ECO:0000256" key="7">
    <source>
        <dbReference type="ARBA" id="ARBA00023054"/>
    </source>
</evidence>
<comment type="similarity">
    <text evidence="2">Belongs to the VTI1 family.</text>
</comment>
<reference evidence="13" key="2">
    <citation type="submission" date="2010-04" db="EMBL/GenBank/DDBJ databases">
        <authorList>
            <person name="Buell R."/>
            <person name="Hamilton J."/>
            <person name="Hostetler J."/>
        </authorList>
    </citation>
    <scope>NUCLEOTIDE SEQUENCE [LARGE SCALE GENOMIC DNA]</scope>
    <source>
        <strain evidence="13">DAOM:BR144</strain>
    </source>
</reference>
<dbReference type="CDD" id="cd15862">
    <property type="entry name" value="SNARE_Vti1"/>
    <property type="match status" value="1"/>
</dbReference>
<dbReference type="GO" id="GO:0031902">
    <property type="term" value="C:late endosome membrane"/>
    <property type="evidence" value="ECO:0007669"/>
    <property type="project" value="TreeGrafter"/>
</dbReference>
<dbReference type="GO" id="GO:0000149">
    <property type="term" value="F:SNARE binding"/>
    <property type="evidence" value="ECO:0007669"/>
    <property type="project" value="TreeGrafter"/>
</dbReference>
<dbReference type="PANTHER" id="PTHR21230">
    <property type="entry name" value="VESICLE TRANSPORT V-SNARE PROTEIN VTI1-RELATED"/>
    <property type="match status" value="1"/>
</dbReference>
<dbReference type="InterPro" id="IPR038407">
    <property type="entry name" value="v-SNARE_N_sf"/>
</dbReference>